<evidence type="ECO:0000313" key="18">
    <source>
        <dbReference type="Proteomes" id="UP000320813"/>
    </source>
</evidence>
<proteinExistence type="inferred from homology"/>
<evidence type="ECO:0000256" key="15">
    <source>
        <dbReference type="RuleBase" id="RU003750"/>
    </source>
</evidence>
<dbReference type="Proteomes" id="UP000320813">
    <property type="component" value="Unassembled WGS sequence"/>
</dbReference>
<reference evidence="17 18" key="1">
    <citation type="submission" date="2019-01" db="EMBL/GenBank/DDBJ databases">
        <title>Insights into ecological role of a new deltaproteobacterial order Candidatus Sinidesulfobacterales (Sva0485) by metagenomics and metatranscriptomics.</title>
        <authorList>
            <person name="Tan S."/>
            <person name="Liu J."/>
            <person name="Fang Y."/>
            <person name="Hedlund B.P."/>
            <person name="Lian Z.H."/>
            <person name="Huang L.Y."/>
            <person name="Li J.T."/>
            <person name="Huang L.N."/>
            <person name="Li W.J."/>
            <person name="Jiang H.C."/>
            <person name="Dong H.L."/>
            <person name="Shu W.S."/>
        </authorList>
    </citation>
    <scope>NUCLEOTIDE SEQUENCE [LARGE SCALE GENOMIC DNA]</scope>
    <source>
        <strain evidence="17">AP3</strain>
    </source>
</reference>
<keyword evidence="6" id="KW-0444">Lipid biosynthesis</keyword>
<dbReference type="GO" id="GO:0008654">
    <property type="term" value="P:phospholipid biosynthetic process"/>
    <property type="evidence" value="ECO:0007669"/>
    <property type="project" value="UniProtKB-KW"/>
</dbReference>
<dbReference type="InterPro" id="IPR043130">
    <property type="entry name" value="CDP-OH_PTrfase_TM_dom"/>
</dbReference>
<sequence>MDIDANKKLKTKSIKAPRNAAADIYKDSMTKGVFLLPNLLTSLSLFSGFYSIINSINGKFYIAGWLIVVSIFLDGIDGKVARLTNSSSKFGIEYDSLSDLIAFGVAPSILLFKWQLFVYGRLGWASIFVYLLGAALRLARFNVQVNSVEYNKFSGLPSPAAAGMVVSSIFFMADISLNFAVISTVMIALMIITGLLMISNIKYFAMKDLSVFKRRPFEILVLLSLLIIIIIVKPIEAFFVIFFLYTFVSPLLYFYIDNVKMKSNKKIG</sequence>
<evidence type="ECO:0000256" key="3">
    <source>
        <dbReference type="ARBA" id="ARBA00010441"/>
    </source>
</evidence>
<feature type="transmembrane region" description="Helical" evidence="16">
    <location>
        <begin position="153"/>
        <end position="173"/>
    </location>
</feature>
<evidence type="ECO:0000256" key="1">
    <source>
        <dbReference type="ARBA" id="ARBA00000287"/>
    </source>
</evidence>
<evidence type="ECO:0000256" key="4">
    <source>
        <dbReference type="ARBA" id="ARBA00013174"/>
    </source>
</evidence>
<dbReference type="NCBIfam" id="TIGR00473">
    <property type="entry name" value="pssA"/>
    <property type="match status" value="1"/>
</dbReference>
<keyword evidence="10" id="KW-0443">Lipid metabolism</keyword>
<accession>A0A519BCT0</accession>
<comment type="subcellular location">
    <subcellularLocation>
        <location evidence="2">Endomembrane system</location>
        <topology evidence="2">Multi-pass membrane protein</topology>
    </subcellularLocation>
</comment>
<dbReference type="PROSITE" id="PS00379">
    <property type="entry name" value="CDP_ALCOHOL_P_TRANSF"/>
    <property type="match status" value="1"/>
</dbReference>
<comment type="caution">
    <text evidence="17">The sequence shown here is derived from an EMBL/GenBank/DDBJ whole genome shotgun (WGS) entry which is preliminary data.</text>
</comment>
<evidence type="ECO:0000256" key="14">
    <source>
        <dbReference type="ARBA" id="ARBA00032361"/>
    </source>
</evidence>
<evidence type="ECO:0000256" key="16">
    <source>
        <dbReference type="SAM" id="Phobius"/>
    </source>
</evidence>
<name>A0A519BCT0_9DELT</name>
<keyword evidence="7 15" id="KW-0808">Transferase</keyword>
<comment type="similarity">
    <text evidence="3 15">Belongs to the CDP-alcohol phosphatidyltransferase class-I family.</text>
</comment>
<dbReference type="EMBL" id="SGBD01000001">
    <property type="protein sequence ID" value="RZD15086.1"/>
    <property type="molecule type" value="Genomic_DNA"/>
</dbReference>
<dbReference type="GO" id="GO:0012505">
    <property type="term" value="C:endomembrane system"/>
    <property type="evidence" value="ECO:0007669"/>
    <property type="project" value="UniProtKB-SubCell"/>
</dbReference>
<keyword evidence="12" id="KW-0594">Phospholipid biosynthesis</keyword>
<dbReference type="InterPro" id="IPR050324">
    <property type="entry name" value="CDP-alcohol_PTase-I"/>
</dbReference>
<dbReference type="Gene3D" id="1.20.120.1760">
    <property type="match status" value="1"/>
</dbReference>
<feature type="transmembrane region" description="Helical" evidence="16">
    <location>
        <begin position="33"/>
        <end position="53"/>
    </location>
</feature>
<keyword evidence="11 16" id="KW-0472">Membrane</keyword>
<dbReference type="InterPro" id="IPR048254">
    <property type="entry name" value="CDP_ALCOHOL_P_TRANSF_CS"/>
</dbReference>
<dbReference type="Pfam" id="PF01066">
    <property type="entry name" value="CDP-OH_P_transf"/>
    <property type="match status" value="1"/>
</dbReference>
<dbReference type="GO" id="GO:0003882">
    <property type="term" value="F:CDP-diacylglycerol-serine O-phosphatidyltransferase activity"/>
    <property type="evidence" value="ECO:0007669"/>
    <property type="project" value="UniProtKB-EC"/>
</dbReference>
<keyword evidence="8 16" id="KW-0812">Transmembrane</keyword>
<dbReference type="PANTHER" id="PTHR14269:SF61">
    <property type="entry name" value="CDP-DIACYLGLYCEROL--SERINE O-PHOSPHATIDYLTRANSFERASE"/>
    <property type="match status" value="1"/>
</dbReference>
<evidence type="ECO:0000256" key="2">
    <source>
        <dbReference type="ARBA" id="ARBA00004127"/>
    </source>
</evidence>
<dbReference type="EC" id="2.7.8.8" evidence="4"/>
<evidence type="ECO:0000256" key="5">
    <source>
        <dbReference type="ARBA" id="ARBA00017171"/>
    </source>
</evidence>
<feature type="transmembrane region" description="Helical" evidence="16">
    <location>
        <begin position="238"/>
        <end position="256"/>
    </location>
</feature>
<dbReference type="InterPro" id="IPR004533">
    <property type="entry name" value="CDP-diaglyc--ser_O-PTrfase"/>
</dbReference>
<feature type="transmembrane region" description="Helical" evidence="16">
    <location>
        <begin position="97"/>
        <end position="116"/>
    </location>
</feature>
<protein>
    <recommendedName>
        <fullName evidence="5">CDP-diacylglycerol--serine O-phosphatidyltransferase</fullName>
        <ecNumber evidence="4">2.7.8.8</ecNumber>
    </recommendedName>
    <alternativeName>
        <fullName evidence="14">Phosphatidylserine synthase</fullName>
    </alternativeName>
</protein>
<dbReference type="GO" id="GO:0016020">
    <property type="term" value="C:membrane"/>
    <property type="evidence" value="ECO:0007669"/>
    <property type="project" value="InterPro"/>
</dbReference>
<keyword evidence="9 16" id="KW-1133">Transmembrane helix</keyword>
<dbReference type="AlphaFoldDB" id="A0A519BCT0"/>
<feature type="transmembrane region" description="Helical" evidence="16">
    <location>
        <begin position="216"/>
        <end position="232"/>
    </location>
</feature>
<evidence type="ECO:0000256" key="8">
    <source>
        <dbReference type="ARBA" id="ARBA00022692"/>
    </source>
</evidence>
<evidence type="ECO:0000256" key="12">
    <source>
        <dbReference type="ARBA" id="ARBA00023209"/>
    </source>
</evidence>
<evidence type="ECO:0000256" key="11">
    <source>
        <dbReference type="ARBA" id="ARBA00023136"/>
    </source>
</evidence>
<evidence type="ECO:0000256" key="9">
    <source>
        <dbReference type="ARBA" id="ARBA00022989"/>
    </source>
</evidence>
<keyword evidence="13" id="KW-1208">Phospholipid metabolism</keyword>
<feature type="transmembrane region" description="Helical" evidence="16">
    <location>
        <begin position="179"/>
        <end position="204"/>
    </location>
</feature>
<evidence type="ECO:0000313" key="17">
    <source>
        <dbReference type="EMBL" id="RZD15086.1"/>
    </source>
</evidence>
<comment type="catalytic activity">
    <reaction evidence="1">
        <text>a CDP-1,2-diacyl-sn-glycerol + L-serine = a 1,2-diacyl-sn-glycero-3-phospho-L-serine + CMP + H(+)</text>
        <dbReference type="Rhea" id="RHEA:16913"/>
        <dbReference type="ChEBI" id="CHEBI:15378"/>
        <dbReference type="ChEBI" id="CHEBI:33384"/>
        <dbReference type="ChEBI" id="CHEBI:57262"/>
        <dbReference type="ChEBI" id="CHEBI:58332"/>
        <dbReference type="ChEBI" id="CHEBI:60377"/>
        <dbReference type="EC" id="2.7.8.8"/>
    </reaction>
</comment>
<feature type="transmembrane region" description="Helical" evidence="16">
    <location>
        <begin position="59"/>
        <end position="76"/>
    </location>
</feature>
<organism evidence="17 18">
    <name type="scientific">Candidatus Acidulodesulfobacterium ferriphilum</name>
    <dbReference type="NCBI Taxonomy" id="2597223"/>
    <lineage>
        <taxon>Bacteria</taxon>
        <taxon>Deltaproteobacteria</taxon>
        <taxon>Candidatus Acidulodesulfobacterales</taxon>
        <taxon>Candidatus Acidulodesulfobacterium</taxon>
    </lineage>
</organism>
<evidence type="ECO:0000256" key="7">
    <source>
        <dbReference type="ARBA" id="ARBA00022679"/>
    </source>
</evidence>
<evidence type="ECO:0000256" key="6">
    <source>
        <dbReference type="ARBA" id="ARBA00022516"/>
    </source>
</evidence>
<evidence type="ECO:0000256" key="13">
    <source>
        <dbReference type="ARBA" id="ARBA00023264"/>
    </source>
</evidence>
<evidence type="ECO:0000256" key="10">
    <source>
        <dbReference type="ARBA" id="ARBA00023098"/>
    </source>
</evidence>
<dbReference type="InterPro" id="IPR000462">
    <property type="entry name" value="CDP-OH_P_trans"/>
</dbReference>
<gene>
    <name evidence="17" type="primary">pssA</name>
    <name evidence="17" type="ORF">EVJ47_02095</name>
</gene>
<dbReference type="PANTHER" id="PTHR14269">
    <property type="entry name" value="CDP-DIACYLGLYCEROL--GLYCEROL-3-PHOSPHATE 3-PHOSPHATIDYLTRANSFERASE-RELATED"/>
    <property type="match status" value="1"/>
</dbReference>
<feature type="transmembrane region" description="Helical" evidence="16">
    <location>
        <begin position="122"/>
        <end position="141"/>
    </location>
</feature>